<sequence>MSGDTFAVGIHLTETAFEFVVRVPSEIDSSWSDPDAFQSLVEREVWERLDRRRVLETVDRTAEVGTTVSLGTITLRPDGTVVDESLRVPQPDREE</sequence>
<keyword evidence="3" id="KW-1185">Reference proteome</keyword>
<name>A0ABD5V085_9EURY</name>
<comment type="caution">
    <text evidence="2">The sequence shown here is derived from an EMBL/GenBank/DDBJ whole genome shotgun (WGS) entry which is preliminary data.</text>
</comment>
<dbReference type="EMBL" id="JBHSXL010000014">
    <property type="protein sequence ID" value="MFC6893872.1"/>
    <property type="molecule type" value="Genomic_DNA"/>
</dbReference>
<organism evidence="2 3">
    <name type="scientific">Halopenitus salinus</name>
    <dbReference type="NCBI Taxonomy" id="1198295"/>
    <lineage>
        <taxon>Archaea</taxon>
        <taxon>Methanobacteriati</taxon>
        <taxon>Methanobacteriota</taxon>
        <taxon>Stenosarchaea group</taxon>
        <taxon>Halobacteria</taxon>
        <taxon>Halobacteriales</taxon>
        <taxon>Haloferacaceae</taxon>
        <taxon>Halopenitus</taxon>
    </lineage>
</organism>
<proteinExistence type="predicted"/>
<feature type="domain" description="DUF8124" evidence="1">
    <location>
        <begin position="2"/>
        <end position="88"/>
    </location>
</feature>
<gene>
    <name evidence="2" type="ORF">ACFQE9_14845</name>
</gene>
<reference evidence="2 3" key="1">
    <citation type="journal article" date="2019" name="Int. J. Syst. Evol. Microbiol.">
        <title>The Global Catalogue of Microorganisms (GCM) 10K type strain sequencing project: providing services to taxonomists for standard genome sequencing and annotation.</title>
        <authorList>
            <consortium name="The Broad Institute Genomics Platform"/>
            <consortium name="The Broad Institute Genome Sequencing Center for Infectious Disease"/>
            <person name="Wu L."/>
            <person name="Ma J."/>
        </authorList>
    </citation>
    <scope>NUCLEOTIDE SEQUENCE [LARGE SCALE GENOMIC DNA]</scope>
    <source>
        <strain evidence="2 3">SKJ47</strain>
    </source>
</reference>
<evidence type="ECO:0000313" key="3">
    <source>
        <dbReference type="Proteomes" id="UP001596296"/>
    </source>
</evidence>
<dbReference type="AlphaFoldDB" id="A0ABD5V085"/>
<dbReference type="RefSeq" id="WP_379746466.1">
    <property type="nucleotide sequence ID" value="NZ_JBHSVN010000001.1"/>
</dbReference>
<dbReference type="InterPro" id="IPR058437">
    <property type="entry name" value="DUF8124"/>
</dbReference>
<evidence type="ECO:0000259" key="1">
    <source>
        <dbReference type="Pfam" id="PF26445"/>
    </source>
</evidence>
<dbReference type="Proteomes" id="UP001596296">
    <property type="component" value="Unassembled WGS sequence"/>
</dbReference>
<protein>
    <recommendedName>
        <fullName evidence="1">DUF8124 domain-containing protein</fullName>
    </recommendedName>
</protein>
<dbReference type="Pfam" id="PF26445">
    <property type="entry name" value="DUF8124"/>
    <property type="match status" value="1"/>
</dbReference>
<evidence type="ECO:0000313" key="2">
    <source>
        <dbReference type="EMBL" id="MFC6893872.1"/>
    </source>
</evidence>
<accession>A0ABD5V085</accession>